<keyword evidence="1" id="KW-0732">Signal</keyword>
<evidence type="ECO:0000313" key="4">
    <source>
        <dbReference type="EMBL" id="KAE9097780.1"/>
    </source>
</evidence>
<dbReference type="EMBL" id="QXFW01001039">
    <property type="protein sequence ID" value="KAE8997733.1"/>
    <property type="molecule type" value="Genomic_DNA"/>
</dbReference>
<dbReference type="EMBL" id="QXGF01001138">
    <property type="protein sequence ID" value="KAE8932269.1"/>
    <property type="molecule type" value="Genomic_DNA"/>
</dbReference>
<dbReference type="Proteomes" id="UP000441208">
    <property type="component" value="Unassembled WGS sequence"/>
</dbReference>
<evidence type="ECO:0000313" key="2">
    <source>
        <dbReference type="EMBL" id="KAE8932269.1"/>
    </source>
</evidence>
<evidence type="ECO:0000313" key="8">
    <source>
        <dbReference type="EMBL" id="KAE9225070.1"/>
    </source>
</evidence>
<dbReference type="Proteomes" id="UP000488956">
    <property type="component" value="Unassembled WGS sequence"/>
</dbReference>
<accession>A0A6A3YVL1</accession>
<dbReference type="Proteomes" id="UP000437068">
    <property type="component" value="Unassembled WGS sequence"/>
</dbReference>
<comment type="caution">
    <text evidence="8">The sequence shown here is derived from an EMBL/GenBank/DDBJ whole genome shotgun (WGS) entry which is preliminary data.</text>
</comment>
<proteinExistence type="predicted"/>
<dbReference type="EMBL" id="QXFX01000639">
    <property type="protein sequence ID" value="KAE9108681.1"/>
    <property type="molecule type" value="Genomic_DNA"/>
</dbReference>
<evidence type="ECO:0000313" key="6">
    <source>
        <dbReference type="EMBL" id="KAE9142889.1"/>
    </source>
</evidence>
<feature type="chain" id="PRO_5036380957" description="Secreted protein" evidence="1">
    <location>
        <begin position="18"/>
        <end position="106"/>
    </location>
</feature>
<dbReference type="Proteomes" id="UP000460718">
    <property type="component" value="Unassembled WGS sequence"/>
</dbReference>
<dbReference type="Proteomes" id="UP000440732">
    <property type="component" value="Unassembled WGS sequence"/>
</dbReference>
<evidence type="ECO:0000313" key="3">
    <source>
        <dbReference type="EMBL" id="KAE8997733.1"/>
    </source>
</evidence>
<evidence type="ECO:0000313" key="16">
    <source>
        <dbReference type="Proteomes" id="UP000440732"/>
    </source>
</evidence>
<evidence type="ECO:0000313" key="5">
    <source>
        <dbReference type="EMBL" id="KAE9108681.1"/>
    </source>
</evidence>
<dbReference type="Proteomes" id="UP000486351">
    <property type="component" value="Unassembled WGS sequence"/>
</dbReference>
<evidence type="ECO:0000313" key="15">
    <source>
        <dbReference type="Proteomes" id="UP000440367"/>
    </source>
</evidence>
<protein>
    <recommendedName>
        <fullName evidence="22">Secreted protein</fullName>
    </recommendedName>
</protein>
<gene>
    <name evidence="10" type="ORF">PF001_g12257</name>
    <name evidence="8" type="ORF">PF002_g14510</name>
    <name evidence="9" type="ORF">PF004_g11405</name>
    <name evidence="7" type="ORF">PF005_g16378</name>
    <name evidence="6" type="ORF">PF006_g12045</name>
    <name evidence="4" type="ORF">PF007_g16508</name>
    <name evidence="11" type="ORF">PF008_g20171</name>
    <name evidence="2" type="ORF">PF009_g17691</name>
    <name evidence="5" type="ORF">PF010_g11813</name>
    <name evidence="3" type="ORF">PF011_g15352</name>
</gene>
<name>A0A6A3YVL1_9STRA</name>
<dbReference type="Proteomes" id="UP000476176">
    <property type="component" value="Unassembled WGS sequence"/>
</dbReference>
<evidence type="ECO:0000256" key="1">
    <source>
        <dbReference type="SAM" id="SignalP"/>
    </source>
</evidence>
<dbReference type="Proteomes" id="UP000440367">
    <property type="component" value="Unassembled WGS sequence"/>
</dbReference>
<evidence type="ECO:0000313" key="12">
    <source>
        <dbReference type="Proteomes" id="UP000429523"/>
    </source>
</evidence>
<evidence type="ECO:0008006" key="22">
    <source>
        <dbReference type="Google" id="ProtNLM"/>
    </source>
</evidence>
<dbReference type="Proteomes" id="UP000429523">
    <property type="component" value="Unassembled WGS sequence"/>
</dbReference>
<dbReference type="AlphaFoldDB" id="A0A6A3YVL1"/>
<reference evidence="12 13" key="1">
    <citation type="submission" date="2018-08" db="EMBL/GenBank/DDBJ databases">
        <title>Genomic investigation of the strawberry pathogen Phytophthora fragariae indicates pathogenicity is determined by transcriptional variation in three key races.</title>
        <authorList>
            <person name="Adams T.M."/>
            <person name="Armitage A.D."/>
            <person name="Sobczyk M.K."/>
            <person name="Bates H.J."/>
            <person name="Dunwell J.M."/>
            <person name="Nellist C.F."/>
            <person name="Harrison R.J."/>
        </authorList>
    </citation>
    <scope>NUCLEOTIDE SEQUENCE [LARGE SCALE GENOMIC DNA]</scope>
    <source>
        <strain evidence="10 14">A4</strain>
        <strain evidence="8 15">BC-1</strain>
        <strain evidence="9 19">BC-23</strain>
        <strain evidence="7 13">NOV-27</strain>
        <strain evidence="6 16">NOV-5</strain>
        <strain evidence="4 17">NOV-71</strain>
        <strain evidence="11 20">NOV-77</strain>
        <strain evidence="2 12">NOV-9</strain>
        <strain evidence="5 21">ONT-3</strain>
        <strain evidence="3 18">SCRP245</strain>
    </source>
</reference>
<sequence>MHLVCRVLLVLLRKRFTNLPVDVKSSCLLHPQLICCTISTGSTLLESSCPTTTTYELGSSTSSSTAPWARTWVARRPSRLCHATSTGSTCTSGCASGFALVRPVNG</sequence>
<dbReference type="EMBL" id="QXGA01000662">
    <property type="protein sequence ID" value="KAE9142889.1"/>
    <property type="molecule type" value="Genomic_DNA"/>
</dbReference>
<dbReference type="EMBL" id="QXGB01001067">
    <property type="protein sequence ID" value="KAE9197795.1"/>
    <property type="molecule type" value="Genomic_DNA"/>
</dbReference>
<dbReference type="Proteomes" id="UP000433483">
    <property type="component" value="Unassembled WGS sequence"/>
</dbReference>
<evidence type="ECO:0000313" key="17">
    <source>
        <dbReference type="Proteomes" id="UP000441208"/>
    </source>
</evidence>
<evidence type="ECO:0000313" key="14">
    <source>
        <dbReference type="Proteomes" id="UP000437068"/>
    </source>
</evidence>
<evidence type="ECO:0000313" key="20">
    <source>
        <dbReference type="Proteomes" id="UP000486351"/>
    </source>
</evidence>
<evidence type="ECO:0000313" key="9">
    <source>
        <dbReference type="EMBL" id="KAE9227284.1"/>
    </source>
</evidence>
<evidence type="ECO:0000313" key="13">
    <source>
        <dbReference type="Proteomes" id="UP000433483"/>
    </source>
</evidence>
<evidence type="ECO:0000313" key="21">
    <source>
        <dbReference type="Proteomes" id="UP000488956"/>
    </source>
</evidence>
<organism evidence="8 15">
    <name type="scientific">Phytophthora fragariae</name>
    <dbReference type="NCBI Taxonomy" id="53985"/>
    <lineage>
        <taxon>Eukaryota</taxon>
        <taxon>Sar</taxon>
        <taxon>Stramenopiles</taxon>
        <taxon>Oomycota</taxon>
        <taxon>Peronosporomycetes</taxon>
        <taxon>Peronosporales</taxon>
        <taxon>Peronosporaceae</taxon>
        <taxon>Phytophthora</taxon>
    </lineage>
</organism>
<evidence type="ECO:0000313" key="7">
    <source>
        <dbReference type="EMBL" id="KAE9197795.1"/>
    </source>
</evidence>
<dbReference type="EMBL" id="QXGC01000622">
    <property type="protein sequence ID" value="KAE9227284.1"/>
    <property type="molecule type" value="Genomic_DNA"/>
</dbReference>
<dbReference type="EMBL" id="QXFZ01001067">
    <property type="protein sequence ID" value="KAE9097780.1"/>
    <property type="molecule type" value="Genomic_DNA"/>
</dbReference>
<evidence type="ECO:0000313" key="11">
    <source>
        <dbReference type="EMBL" id="KAE9311594.1"/>
    </source>
</evidence>
<dbReference type="EMBL" id="QXFY01001695">
    <property type="protein sequence ID" value="KAE9311594.1"/>
    <property type="molecule type" value="Genomic_DNA"/>
</dbReference>
<dbReference type="EMBL" id="QXGE01000674">
    <property type="protein sequence ID" value="KAE9306171.1"/>
    <property type="molecule type" value="Genomic_DNA"/>
</dbReference>
<evidence type="ECO:0000313" key="10">
    <source>
        <dbReference type="EMBL" id="KAE9306171.1"/>
    </source>
</evidence>
<evidence type="ECO:0000313" key="18">
    <source>
        <dbReference type="Proteomes" id="UP000460718"/>
    </source>
</evidence>
<evidence type="ECO:0000313" key="19">
    <source>
        <dbReference type="Proteomes" id="UP000476176"/>
    </source>
</evidence>
<dbReference type="EMBL" id="QXGD01000776">
    <property type="protein sequence ID" value="KAE9225070.1"/>
    <property type="molecule type" value="Genomic_DNA"/>
</dbReference>
<feature type="signal peptide" evidence="1">
    <location>
        <begin position="1"/>
        <end position="17"/>
    </location>
</feature>
<keyword evidence="13" id="KW-1185">Reference proteome</keyword>